<dbReference type="AlphaFoldDB" id="A0A1Y2GNW7"/>
<comment type="similarity">
    <text evidence="4">Belongs to the LplA family.</text>
</comment>
<reference evidence="12 13" key="1">
    <citation type="submission" date="2016-07" db="EMBL/GenBank/DDBJ databases">
        <title>Pervasive Adenine N6-methylation of Active Genes in Fungi.</title>
        <authorList>
            <consortium name="DOE Joint Genome Institute"/>
            <person name="Mondo S.J."/>
            <person name="Dannebaum R.O."/>
            <person name="Kuo R.C."/>
            <person name="Labutti K."/>
            <person name="Haridas S."/>
            <person name="Kuo A."/>
            <person name="Salamov A."/>
            <person name="Ahrendt S.R."/>
            <person name="Lipzen A."/>
            <person name="Sullivan W."/>
            <person name="Andreopoulos W.B."/>
            <person name="Clum A."/>
            <person name="Lindquist E."/>
            <person name="Daum C."/>
            <person name="Ramamoorthy G.K."/>
            <person name="Gryganskyi A."/>
            <person name="Culley D."/>
            <person name="Magnuson J.K."/>
            <person name="James T.Y."/>
            <person name="O'Malley M.A."/>
            <person name="Stajich J.E."/>
            <person name="Spatafora J.W."/>
            <person name="Visel A."/>
            <person name="Grigoriev I.V."/>
        </authorList>
    </citation>
    <scope>NUCLEOTIDE SEQUENCE [LARGE SCALE GENOMIC DNA]</scope>
    <source>
        <strain evidence="12 13">NRRL 3116</strain>
    </source>
</reference>
<evidence type="ECO:0000313" key="12">
    <source>
        <dbReference type="EMBL" id="ORZ14819.1"/>
    </source>
</evidence>
<dbReference type="InterPro" id="IPR004143">
    <property type="entry name" value="BPL_LPL_catalytic"/>
</dbReference>
<evidence type="ECO:0000256" key="3">
    <source>
        <dbReference type="ARBA" id="ARBA00005124"/>
    </source>
</evidence>
<dbReference type="SUPFAM" id="SSF82649">
    <property type="entry name" value="SufE/NifU"/>
    <property type="match status" value="1"/>
</dbReference>
<dbReference type="Pfam" id="PF10437">
    <property type="entry name" value="Lip_prot_lig_C"/>
    <property type="match status" value="1"/>
</dbReference>
<dbReference type="Pfam" id="PF21948">
    <property type="entry name" value="LplA-B_cat"/>
    <property type="match status" value="1"/>
</dbReference>
<dbReference type="PANTHER" id="PTHR12561">
    <property type="entry name" value="LIPOATE-PROTEIN LIGASE"/>
    <property type="match status" value="1"/>
</dbReference>
<keyword evidence="13" id="KW-1185">Reference proteome</keyword>
<dbReference type="Gene3D" id="3.30.930.10">
    <property type="entry name" value="Bira Bifunctional Protein, Domain 2"/>
    <property type="match status" value="1"/>
</dbReference>
<comment type="catalytic activity">
    <reaction evidence="10">
        <text>L-lysyl-[lipoyl-carrier protein] + (R)-lipoate + ATP = N(6)-[(R)-lipoyl]-L-lysyl-[lipoyl-carrier protein] + AMP + diphosphate + H(+)</text>
        <dbReference type="Rhea" id="RHEA:49288"/>
        <dbReference type="Rhea" id="RHEA-COMP:10500"/>
        <dbReference type="Rhea" id="RHEA-COMP:10502"/>
        <dbReference type="ChEBI" id="CHEBI:15378"/>
        <dbReference type="ChEBI" id="CHEBI:29969"/>
        <dbReference type="ChEBI" id="CHEBI:30616"/>
        <dbReference type="ChEBI" id="CHEBI:33019"/>
        <dbReference type="ChEBI" id="CHEBI:83088"/>
        <dbReference type="ChEBI" id="CHEBI:83099"/>
        <dbReference type="ChEBI" id="CHEBI:456215"/>
        <dbReference type="EC" id="6.3.1.20"/>
    </reaction>
</comment>
<dbReference type="RefSeq" id="XP_021880951.1">
    <property type="nucleotide sequence ID" value="XM_022022047.1"/>
</dbReference>
<dbReference type="GO" id="GO:0005739">
    <property type="term" value="C:mitochondrion"/>
    <property type="evidence" value="ECO:0007669"/>
    <property type="project" value="TreeGrafter"/>
</dbReference>
<name>A0A1Y2GNW7_9FUNG</name>
<comment type="pathway">
    <text evidence="3">Protein modification; protein lipoylation via exogenous pathway; protein N(6)-(lipoyl)lysine from lipoate: step 1/2.</text>
</comment>
<dbReference type="PANTHER" id="PTHR12561:SF3">
    <property type="entry name" value="LIPOYLTRANSFERASE 1, MITOCHONDRIAL"/>
    <property type="match status" value="1"/>
</dbReference>
<protein>
    <recommendedName>
        <fullName evidence="6">Putative lipoate-protein ligase A</fullName>
        <ecNumber evidence="5">6.3.1.20</ecNumber>
    </recommendedName>
</protein>
<feature type="domain" description="BPL/LPL catalytic" evidence="11">
    <location>
        <begin position="78"/>
        <end position="261"/>
    </location>
</feature>
<accession>A0A1Y2GNW7</accession>
<keyword evidence="9" id="KW-0067">ATP-binding</keyword>
<dbReference type="InterPro" id="IPR045864">
    <property type="entry name" value="aa-tRNA-synth_II/BPL/LPL"/>
</dbReference>
<keyword evidence="8" id="KW-0547">Nucleotide-binding</keyword>
<dbReference type="PROSITE" id="PS51733">
    <property type="entry name" value="BPL_LPL_CATALYTIC"/>
    <property type="match status" value="1"/>
</dbReference>
<keyword evidence="12" id="KW-0808">Transferase</keyword>
<dbReference type="CDD" id="cd16443">
    <property type="entry name" value="LplA"/>
    <property type="match status" value="1"/>
</dbReference>
<gene>
    <name evidence="12" type="ORF">BCR41DRAFT_336814</name>
</gene>
<dbReference type="InterPro" id="IPR019491">
    <property type="entry name" value="Lipoate_protein_ligase_C"/>
</dbReference>
<organism evidence="12 13">
    <name type="scientific">Lobosporangium transversale</name>
    <dbReference type="NCBI Taxonomy" id="64571"/>
    <lineage>
        <taxon>Eukaryota</taxon>
        <taxon>Fungi</taxon>
        <taxon>Fungi incertae sedis</taxon>
        <taxon>Mucoromycota</taxon>
        <taxon>Mortierellomycotina</taxon>
        <taxon>Mortierellomycetes</taxon>
        <taxon>Mortierellales</taxon>
        <taxon>Mortierellaceae</taxon>
        <taxon>Lobosporangium</taxon>
    </lineage>
</organism>
<dbReference type="FunCoup" id="A0A1Y2GNW7">
    <property type="interactions" value="297"/>
</dbReference>
<evidence type="ECO:0000256" key="4">
    <source>
        <dbReference type="ARBA" id="ARBA00008242"/>
    </source>
</evidence>
<evidence type="ECO:0000256" key="2">
    <source>
        <dbReference type="ARBA" id="ARBA00005085"/>
    </source>
</evidence>
<evidence type="ECO:0000256" key="7">
    <source>
        <dbReference type="ARBA" id="ARBA00022598"/>
    </source>
</evidence>
<evidence type="ECO:0000256" key="5">
    <source>
        <dbReference type="ARBA" id="ARBA00012367"/>
    </source>
</evidence>
<comment type="caution">
    <text evidence="12">The sequence shown here is derived from an EMBL/GenBank/DDBJ whole genome shotgun (WGS) entry which is preliminary data.</text>
</comment>
<evidence type="ECO:0000256" key="8">
    <source>
        <dbReference type="ARBA" id="ARBA00022741"/>
    </source>
</evidence>
<dbReference type="UniPathway" id="UPA00537">
    <property type="reaction ID" value="UER00594"/>
</dbReference>
<evidence type="ECO:0000259" key="11">
    <source>
        <dbReference type="PROSITE" id="PS51733"/>
    </source>
</evidence>
<dbReference type="OrthoDB" id="201621at2759"/>
<dbReference type="Gene3D" id="3.30.390.50">
    <property type="entry name" value="CO dehydrogenase flavoprotein, C-terminal domain"/>
    <property type="match status" value="1"/>
</dbReference>
<evidence type="ECO:0000256" key="10">
    <source>
        <dbReference type="ARBA" id="ARBA00048037"/>
    </source>
</evidence>
<dbReference type="SUPFAM" id="SSF55681">
    <property type="entry name" value="Class II aaRS and biotin synthetases"/>
    <property type="match status" value="1"/>
</dbReference>
<proteinExistence type="inferred from homology"/>
<dbReference type="EC" id="6.3.1.20" evidence="5"/>
<dbReference type="GO" id="GO:0005524">
    <property type="term" value="F:ATP binding"/>
    <property type="evidence" value="ECO:0007669"/>
    <property type="project" value="UniProtKB-KW"/>
</dbReference>
<comment type="pathway">
    <text evidence="2">Protein modification; protein lipoylation via exogenous pathway; protein N(6)-(lipoyl)lysine from lipoate: step 2/2.</text>
</comment>
<dbReference type="STRING" id="64571.A0A1Y2GNW7"/>
<evidence type="ECO:0000256" key="6">
    <source>
        <dbReference type="ARBA" id="ARBA00015925"/>
    </source>
</evidence>
<dbReference type="NCBIfam" id="TIGR00545">
    <property type="entry name" value="lipoyltrans"/>
    <property type="match status" value="1"/>
</dbReference>
<dbReference type="Proteomes" id="UP000193648">
    <property type="component" value="Unassembled WGS sequence"/>
</dbReference>
<dbReference type="GO" id="GO:0009249">
    <property type="term" value="P:protein lipoylation"/>
    <property type="evidence" value="ECO:0007669"/>
    <property type="project" value="InterPro"/>
</dbReference>
<keyword evidence="7 12" id="KW-0436">Ligase</keyword>
<dbReference type="GO" id="GO:0016979">
    <property type="term" value="F:lipoate-protein ligase activity"/>
    <property type="evidence" value="ECO:0007669"/>
    <property type="project" value="UniProtKB-EC"/>
</dbReference>
<comment type="function">
    <text evidence="1">Catalyzes both the ATP-dependent activation of exogenously supplied lipoate to lipoyl-AMP and the transfer of the activated lipoyl onto the lipoyl domains of lipoate-dependent enzymes.</text>
</comment>
<dbReference type="InParanoid" id="A0A1Y2GNW7"/>
<evidence type="ECO:0000256" key="1">
    <source>
        <dbReference type="ARBA" id="ARBA00003253"/>
    </source>
</evidence>
<evidence type="ECO:0000313" key="13">
    <source>
        <dbReference type="Proteomes" id="UP000193648"/>
    </source>
</evidence>
<sequence>MLSANPINHVSYPTLRSVFWAIKQASTAIRTTHSGTFTHLPTKTKNVHGNHKIKTYISTLNDPWTNLAFEEWLFRNSDPETYILFLYRNSRSVIIGRNQNPWKECNLKLLARDGVPFVRRKSGGGTVYHDMGNTNYSIMMPREAFDRRTNVELVCRALQELDIPAVVNERHDITLDGKKISGSAFKLIQKRAYHHGTMLIDTDLGSLGQYLKVDRSNLTTKGVASIRSPVTRLREYSFTIDHLSFCEATKAEFLKKYAFEQWRQNLEEDFIVVDDVMINEIEDVKLIRDDMKTWEWMFGQTPEFTYRLEHVFSWGIVNIVITSKEGLICKVNIDSMDDSIGAQSLSLTALSVGMEGQRYDRQGLDLAVERIKNEAPEVFSQHSAIEMIRDVVNWLKEQL</sequence>
<dbReference type="GO" id="GO:0017118">
    <property type="term" value="F:lipoyltransferase activity"/>
    <property type="evidence" value="ECO:0007669"/>
    <property type="project" value="TreeGrafter"/>
</dbReference>
<dbReference type="EMBL" id="MCFF01000020">
    <property type="protein sequence ID" value="ORZ14819.1"/>
    <property type="molecule type" value="Genomic_DNA"/>
</dbReference>
<evidence type="ECO:0000256" key="9">
    <source>
        <dbReference type="ARBA" id="ARBA00022840"/>
    </source>
</evidence>
<dbReference type="InterPro" id="IPR004562">
    <property type="entry name" value="LipoylTrfase_LipoateP_Ligase"/>
</dbReference>
<dbReference type="GeneID" id="33563891"/>